<gene>
    <name evidence="1" type="ORF">LMG1873_04606</name>
</gene>
<dbReference type="Proteomes" id="UP000494116">
    <property type="component" value="Unassembled WGS sequence"/>
</dbReference>
<sequence>MSTTSSEYGKLNAEEHLEVSIRAQRLALGFLAESVASLFDPKARAAFQERLNHWAEEADMHGGEPLYGETADLLRVMAERVGECAKSDAPRAQASQH</sequence>
<accession>A0ABM8L2W6</accession>
<name>A0ABM8L2W6_9BURK</name>
<keyword evidence="2" id="KW-1185">Reference proteome</keyword>
<evidence type="ECO:0000313" key="1">
    <source>
        <dbReference type="EMBL" id="CAB3728702.1"/>
    </source>
</evidence>
<protein>
    <submittedName>
        <fullName evidence="1">Uncharacterized protein</fullName>
    </submittedName>
</protein>
<proteinExistence type="predicted"/>
<reference evidence="1 2" key="1">
    <citation type="submission" date="2020-04" db="EMBL/GenBank/DDBJ databases">
        <authorList>
            <person name="De Canck E."/>
        </authorList>
    </citation>
    <scope>NUCLEOTIDE SEQUENCE [LARGE SCALE GENOMIC DNA]</scope>
    <source>
        <strain evidence="1 2">LMG 1873</strain>
    </source>
</reference>
<evidence type="ECO:0000313" key="2">
    <source>
        <dbReference type="Proteomes" id="UP000494116"/>
    </source>
</evidence>
<dbReference type="EMBL" id="CADIJS010000004">
    <property type="protein sequence ID" value="CAB3728702.1"/>
    <property type="molecule type" value="Genomic_DNA"/>
</dbReference>
<comment type="caution">
    <text evidence="1">The sequence shown here is derived from an EMBL/GenBank/DDBJ whole genome shotgun (WGS) entry which is preliminary data.</text>
</comment>
<dbReference type="RefSeq" id="WP_061306717.1">
    <property type="nucleotide sequence ID" value="NZ_CADIJS010000004.1"/>
</dbReference>
<organism evidence="1 2">
    <name type="scientific">Achromobacter piechaudii</name>
    <dbReference type="NCBI Taxonomy" id="72556"/>
    <lineage>
        <taxon>Bacteria</taxon>
        <taxon>Pseudomonadati</taxon>
        <taxon>Pseudomonadota</taxon>
        <taxon>Betaproteobacteria</taxon>
        <taxon>Burkholderiales</taxon>
        <taxon>Alcaligenaceae</taxon>
        <taxon>Achromobacter</taxon>
    </lineage>
</organism>